<dbReference type="Pfam" id="PF08242">
    <property type="entry name" value="Methyltransf_12"/>
    <property type="match status" value="1"/>
</dbReference>
<protein>
    <recommendedName>
        <fullName evidence="4">Methyltransferase type 12 domain-containing protein</fullName>
    </recommendedName>
</protein>
<dbReference type="STRING" id="5786.F0ZSA0"/>
<dbReference type="InterPro" id="IPR029063">
    <property type="entry name" value="SAM-dependent_MTases_sf"/>
</dbReference>
<keyword evidence="3" id="KW-0808">Transferase</keyword>
<dbReference type="GO" id="GO:0016740">
    <property type="term" value="F:transferase activity"/>
    <property type="evidence" value="ECO:0007669"/>
    <property type="project" value="UniProtKB-KW"/>
</dbReference>
<dbReference type="InterPro" id="IPR050444">
    <property type="entry name" value="Polyketide_Synthase"/>
</dbReference>
<dbReference type="PANTHER" id="PTHR45681">
    <property type="entry name" value="POLYKETIDE SYNTHASE 44-RELATED"/>
    <property type="match status" value="1"/>
</dbReference>
<reference evidence="6" key="1">
    <citation type="journal article" date="2011" name="Genome Biol.">
        <title>Comparative genomics of the social amoebae Dictyostelium discoideum and Dictyostelium purpureum.</title>
        <authorList>
            <consortium name="US DOE Joint Genome Institute (JGI-PGF)"/>
            <person name="Sucgang R."/>
            <person name="Kuo A."/>
            <person name="Tian X."/>
            <person name="Salerno W."/>
            <person name="Parikh A."/>
            <person name="Feasley C.L."/>
            <person name="Dalin E."/>
            <person name="Tu H."/>
            <person name="Huang E."/>
            <person name="Barry K."/>
            <person name="Lindquist E."/>
            <person name="Shapiro H."/>
            <person name="Bruce D."/>
            <person name="Schmutz J."/>
            <person name="Salamov A."/>
            <person name="Fey P."/>
            <person name="Gaudet P."/>
            <person name="Anjard C."/>
            <person name="Babu M.M."/>
            <person name="Basu S."/>
            <person name="Bushmanova Y."/>
            <person name="van der Wel H."/>
            <person name="Katoh-Kurasawa M."/>
            <person name="Dinh C."/>
            <person name="Coutinho P.M."/>
            <person name="Saito T."/>
            <person name="Elias M."/>
            <person name="Schaap P."/>
            <person name="Kay R.R."/>
            <person name="Henrissat B."/>
            <person name="Eichinger L."/>
            <person name="Rivero F."/>
            <person name="Putnam N.H."/>
            <person name="West C.M."/>
            <person name="Loomis W.F."/>
            <person name="Chisholm R.L."/>
            <person name="Shaulsky G."/>
            <person name="Strassmann J.E."/>
            <person name="Queller D.C."/>
            <person name="Kuspa A."/>
            <person name="Grigoriev I.V."/>
        </authorList>
    </citation>
    <scope>NUCLEOTIDE SEQUENCE [LARGE SCALE GENOMIC DNA]</scope>
    <source>
        <strain evidence="6">QSDP1</strain>
    </source>
</reference>
<dbReference type="VEuPathDB" id="AmoebaDB:DICPUDRAFT_98640"/>
<dbReference type="KEGG" id="dpp:DICPUDRAFT_98640"/>
<dbReference type="EMBL" id="GL871154">
    <property type="protein sequence ID" value="EGC33171.1"/>
    <property type="molecule type" value="Genomic_DNA"/>
</dbReference>
<dbReference type="CDD" id="cd02440">
    <property type="entry name" value="AdoMet_MTases"/>
    <property type="match status" value="1"/>
</dbReference>
<evidence type="ECO:0000313" key="5">
    <source>
        <dbReference type="EMBL" id="EGC33171.1"/>
    </source>
</evidence>
<accession>F0ZSA0</accession>
<dbReference type="Gene3D" id="3.40.50.150">
    <property type="entry name" value="Vaccinia Virus protein VP39"/>
    <property type="match status" value="1"/>
</dbReference>
<name>F0ZSA0_DICPU</name>
<dbReference type="InterPro" id="IPR013217">
    <property type="entry name" value="Methyltransf_12"/>
</dbReference>
<dbReference type="PANTHER" id="PTHR45681:SF6">
    <property type="entry name" value="POLYKETIDE SYNTHASE 37"/>
    <property type="match status" value="1"/>
</dbReference>
<dbReference type="InParanoid" id="F0ZSA0"/>
<keyword evidence="1" id="KW-0596">Phosphopantetheine</keyword>
<keyword evidence="2" id="KW-0597">Phosphoprotein</keyword>
<gene>
    <name evidence="5" type="ORF">DICPUDRAFT_98640</name>
</gene>
<dbReference type="GeneID" id="10504647"/>
<sequence>MKIFTNYYENNVSVLESPVLLKEIFSKYELPPYSDQTLKSYENAISFLLFQSLNKRNQAITDNLIENNDIPKLKNLLLNENQLNNNTLNLTFEFMFETIKRTKPYYFDNVEKILDVPFISLFEKSSKILSKKLFPKEDDDQTKEIPEDLFDDEYMEDFYSNSPKYLQMVSLIGQSVKKCIEPLLFKKQVLRIIEFGGGTGTTSKVICNEIMNLLEKYKSSNENSNILLEIEYTYSDVNPILIENAKKEFKNFDNENCKMVFRNLNIQKSLESQGINHNYYDIVVVENVLHFLKDAEYSIKQVHLILKGNGHFILYESPYRSVVLDSVYGAFDFWWDCSGDYRIDRCIPPQKNWINLLEKYNFKDMVKTNDLESLPYIIQSKKVDNNEEMEFNQIIVYGELNTDLKNQFFNLIMQTKHHEILNITNTSQFKEVKINDNSTIFYIPTIEELIIEEIIKNSDDYNYINQYLINNNHLNTKHIIVSTLSAKESNKYLNSSIIGLMGFWLNSNCFLKLYNFDFDLESLNTKSPLLNCFKYLHCNQLIIRENQICNEKYKKEQLAIQQSNESILNQVYLFIGDVPEKIANQSNIEKYPLNFNDFKEEEFLNQFSNYNNLTFIFTQNENHTLEQSIQDVKLLIKLNNLSIDNKISFNNFIIESFEGSCSMNSNSLNSILESISSYRRSCNKVSLFVYNQNLTPISDQVVSSPNQLNHNVYNIDQIECVSRVKKNKMGFYFNEIYCSSNTKNEIIDIIKKIFNTCNIENYNQTLNENFKLSCSSNKIQHFKESIDNEILKDSISLEQVNSFSIESIINTIYIQQLKNFEFFRKKTK</sequence>
<dbReference type="RefSeq" id="XP_003290291.1">
    <property type="nucleotide sequence ID" value="XM_003290243.1"/>
</dbReference>
<evidence type="ECO:0000256" key="1">
    <source>
        <dbReference type="ARBA" id="ARBA00022450"/>
    </source>
</evidence>
<keyword evidence="6" id="KW-1185">Reference proteome</keyword>
<evidence type="ECO:0000256" key="3">
    <source>
        <dbReference type="ARBA" id="ARBA00022679"/>
    </source>
</evidence>
<dbReference type="AlphaFoldDB" id="F0ZSA0"/>
<dbReference type="SUPFAM" id="SSF53335">
    <property type="entry name" value="S-adenosyl-L-methionine-dependent methyltransferases"/>
    <property type="match status" value="1"/>
</dbReference>
<evidence type="ECO:0000256" key="2">
    <source>
        <dbReference type="ARBA" id="ARBA00022553"/>
    </source>
</evidence>
<evidence type="ECO:0000259" key="4">
    <source>
        <dbReference type="Pfam" id="PF08242"/>
    </source>
</evidence>
<dbReference type="Proteomes" id="UP000001064">
    <property type="component" value="Unassembled WGS sequence"/>
</dbReference>
<organism evidence="5 6">
    <name type="scientific">Dictyostelium purpureum</name>
    <name type="common">Slime mold</name>
    <dbReference type="NCBI Taxonomy" id="5786"/>
    <lineage>
        <taxon>Eukaryota</taxon>
        <taxon>Amoebozoa</taxon>
        <taxon>Evosea</taxon>
        <taxon>Eumycetozoa</taxon>
        <taxon>Dictyostelia</taxon>
        <taxon>Dictyosteliales</taxon>
        <taxon>Dictyosteliaceae</taxon>
        <taxon>Dictyostelium</taxon>
    </lineage>
</organism>
<evidence type="ECO:0000313" key="6">
    <source>
        <dbReference type="Proteomes" id="UP000001064"/>
    </source>
</evidence>
<proteinExistence type="predicted"/>
<feature type="domain" description="Methyltransferase type 12" evidence="4">
    <location>
        <begin position="193"/>
        <end position="312"/>
    </location>
</feature>
<dbReference type="OrthoDB" id="329835at2759"/>